<dbReference type="InterPro" id="IPR045087">
    <property type="entry name" value="Cu-oxidase_fam"/>
</dbReference>
<evidence type="ECO:0000256" key="2">
    <source>
        <dbReference type="ARBA" id="ARBA00023002"/>
    </source>
</evidence>
<protein>
    <submittedName>
        <fullName evidence="4">Multicopper oxidase</fullName>
    </submittedName>
</protein>
<keyword evidence="5" id="KW-1185">Reference proteome</keyword>
<dbReference type="PROSITE" id="PS00080">
    <property type="entry name" value="MULTICOPPER_OXIDASE2"/>
    <property type="match status" value="1"/>
</dbReference>
<name>A0A239ITX9_9PSED</name>
<dbReference type="PANTHER" id="PTHR11709">
    <property type="entry name" value="MULTI-COPPER OXIDASE"/>
    <property type="match status" value="1"/>
</dbReference>
<dbReference type="InterPro" id="IPR011706">
    <property type="entry name" value="Cu-oxidase_C"/>
</dbReference>
<accession>A0A239ITX9</accession>
<organism evidence="4 5">
    <name type="scientific">Pseudomonas japonica</name>
    <dbReference type="NCBI Taxonomy" id="256466"/>
    <lineage>
        <taxon>Bacteria</taxon>
        <taxon>Pseudomonadati</taxon>
        <taxon>Pseudomonadota</taxon>
        <taxon>Gammaproteobacteria</taxon>
        <taxon>Pseudomonadales</taxon>
        <taxon>Pseudomonadaceae</taxon>
        <taxon>Pseudomonas</taxon>
    </lineage>
</organism>
<evidence type="ECO:0000313" key="5">
    <source>
        <dbReference type="Proteomes" id="UP000198407"/>
    </source>
</evidence>
<proteinExistence type="predicted"/>
<dbReference type="PROSITE" id="PS00079">
    <property type="entry name" value="MULTICOPPER_OXIDASE1"/>
    <property type="match status" value="1"/>
</dbReference>
<dbReference type="InterPro" id="IPR008972">
    <property type="entry name" value="Cupredoxin"/>
</dbReference>
<dbReference type="RefSeq" id="WP_170946405.1">
    <property type="nucleotide sequence ID" value="NZ_FZOL01000019.1"/>
</dbReference>
<dbReference type="EMBL" id="FZOL01000019">
    <property type="protein sequence ID" value="SNS96493.1"/>
    <property type="molecule type" value="Genomic_DNA"/>
</dbReference>
<evidence type="ECO:0000313" key="4">
    <source>
        <dbReference type="EMBL" id="SNS96493.1"/>
    </source>
</evidence>
<dbReference type="GO" id="GO:0016491">
    <property type="term" value="F:oxidoreductase activity"/>
    <property type="evidence" value="ECO:0007669"/>
    <property type="project" value="UniProtKB-KW"/>
</dbReference>
<dbReference type="FunFam" id="2.60.40.420:FF:000088">
    <property type="entry name" value="Multicopper oxidase, putative"/>
    <property type="match status" value="1"/>
</dbReference>
<feature type="non-terminal residue" evidence="4">
    <location>
        <position position="1"/>
    </location>
</feature>
<dbReference type="GO" id="GO:0030288">
    <property type="term" value="C:outer membrane-bounded periplasmic space"/>
    <property type="evidence" value="ECO:0007669"/>
    <property type="project" value="TreeGrafter"/>
</dbReference>
<dbReference type="GO" id="GO:0005507">
    <property type="term" value="F:copper ion binding"/>
    <property type="evidence" value="ECO:0007669"/>
    <property type="project" value="InterPro"/>
</dbReference>
<feature type="domain" description="Plastocyanin-like" evidence="3">
    <location>
        <begin position="10"/>
        <end position="119"/>
    </location>
</feature>
<dbReference type="SUPFAM" id="SSF49503">
    <property type="entry name" value="Cupredoxins"/>
    <property type="match status" value="1"/>
</dbReference>
<dbReference type="Pfam" id="PF07731">
    <property type="entry name" value="Cu-oxidase_2"/>
    <property type="match status" value="1"/>
</dbReference>
<dbReference type="PANTHER" id="PTHR11709:SF2">
    <property type="entry name" value="MULTICOPPER OXIDASE LPR1"/>
    <property type="match status" value="1"/>
</dbReference>
<sequence>DTENGRPPSLWQINGQAWDITDKTCADRPIATLQKGKSYILELKNMTQYQHPVHLHGMSFKVIASNRRQIVEPWFTDTYLLGKNERAQVALVADNPGTWMFHCHVIDHMETGLMAAIAVV</sequence>
<dbReference type="AlphaFoldDB" id="A0A239ITX9"/>
<gene>
    <name evidence="4" type="ORF">SAMN05444352_119141</name>
</gene>
<dbReference type="InterPro" id="IPR002355">
    <property type="entry name" value="Cu_oxidase_Cu_BS"/>
</dbReference>
<dbReference type="Gene3D" id="2.60.40.420">
    <property type="entry name" value="Cupredoxins - blue copper proteins"/>
    <property type="match status" value="1"/>
</dbReference>
<keyword evidence="2" id="KW-0560">Oxidoreductase</keyword>
<dbReference type="SMR" id="A0A239ITX9"/>
<dbReference type="Proteomes" id="UP000198407">
    <property type="component" value="Unassembled WGS sequence"/>
</dbReference>
<evidence type="ECO:0000256" key="1">
    <source>
        <dbReference type="ARBA" id="ARBA00022723"/>
    </source>
</evidence>
<dbReference type="InterPro" id="IPR033138">
    <property type="entry name" value="Cu_oxidase_CS"/>
</dbReference>
<reference evidence="5" key="1">
    <citation type="submission" date="2017-06" db="EMBL/GenBank/DDBJ databases">
        <authorList>
            <person name="Varghese N."/>
            <person name="Submissions S."/>
        </authorList>
    </citation>
    <scope>NUCLEOTIDE SEQUENCE [LARGE SCALE GENOMIC DNA]</scope>
    <source>
        <strain evidence="5">DSM 22348</strain>
    </source>
</reference>
<evidence type="ECO:0000259" key="3">
    <source>
        <dbReference type="Pfam" id="PF07731"/>
    </source>
</evidence>
<keyword evidence="1" id="KW-0479">Metal-binding</keyword>